<dbReference type="Proteomes" id="UP000593568">
    <property type="component" value="Unassembled WGS sequence"/>
</dbReference>
<dbReference type="AlphaFoldDB" id="A0A7J9DBQ0"/>
<comment type="caution">
    <text evidence="1">The sequence shown here is derived from an EMBL/GenBank/DDBJ whole genome shotgun (WGS) entry which is preliminary data.</text>
</comment>
<dbReference type="EMBL" id="JABEZW010000001">
    <property type="protein sequence ID" value="MBA0758014.1"/>
    <property type="molecule type" value="Genomic_DNA"/>
</dbReference>
<keyword evidence="2" id="KW-1185">Reference proteome</keyword>
<evidence type="ECO:0000313" key="2">
    <source>
        <dbReference type="Proteomes" id="UP000593568"/>
    </source>
</evidence>
<sequence>MLLKNGGLKNSRKILVLKDLRRKELNQG</sequence>
<name>A0A7J9DBQ0_9ROSI</name>
<evidence type="ECO:0000313" key="1">
    <source>
        <dbReference type="EMBL" id="MBA0758014.1"/>
    </source>
</evidence>
<gene>
    <name evidence="1" type="ORF">Gotri_021048</name>
</gene>
<reference evidence="1 2" key="1">
    <citation type="journal article" date="2019" name="Genome Biol. Evol.">
        <title>Insights into the evolution of the New World diploid cottons (Gossypium, subgenus Houzingenia) based on genome sequencing.</title>
        <authorList>
            <person name="Grover C.E."/>
            <person name="Arick M.A. 2nd"/>
            <person name="Thrash A."/>
            <person name="Conover J.L."/>
            <person name="Sanders W.S."/>
            <person name="Peterson D.G."/>
            <person name="Frelichowski J.E."/>
            <person name="Scheffler J.A."/>
            <person name="Scheffler B.E."/>
            <person name="Wendel J.F."/>
        </authorList>
    </citation>
    <scope>NUCLEOTIDE SEQUENCE [LARGE SCALE GENOMIC DNA]</scope>
    <source>
        <strain evidence="1">8</strain>
        <tissue evidence="1">Leaf</tissue>
    </source>
</reference>
<proteinExistence type="predicted"/>
<protein>
    <submittedName>
        <fullName evidence="1">Uncharacterized protein</fullName>
    </submittedName>
</protein>
<organism evidence="1 2">
    <name type="scientific">Gossypium trilobum</name>
    <dbReference type="NCBI Taxonomy" id="34281"/>
    <lineage>
        <taxon>Eukaryota</taxon>
        <taxon>Viridiplantae</taxon>
        <taxon>Streptophyta</taxon>
        <taxon>Embryophyta</taxon>
        <taxon>Tracheophyta</taxon>
        <taxon>Spermatophyta</taxon>
        <taxon>Magnoliopsida</taxon>
        <taxon>eudicotyledons</taxon>
        <taxon>Gunneridae</taxon>
        <taxon>Pentapetalae</taxon>
        <taxon>rosids</taxon>
        <taxon>malvids</taxon>
        <taxon>Malvales</taxon>
        <taxon>Malvaceae</taxon>
        <taxon>Malvoideae</taxon>
        <taxon>Gossypium</taxon>
    </lineage>
</organism>
<accession>A0A7J9DBQ0</accession>